<dbReference type="SMART" id="SM00088">
    <property type="entry name" value="PINT"/>
    <property type="match status" value="1"/>
</dbReference>
<dbReference type="SMART" id="SM00753">
    <property type="entry name" value="PAM"/>
    <property type="match status" value="1"/>
</dbReference>
<dbReference type="STRING" id="1344418.A0A1D2VDQ1"/>
<dbReference type="InterPro" id="IPR040773">
    <property type="entry name" value="Rpn6_N"/>
</dbReference>
<dbReference type="Proteomes" id="UP000095038">
    <property type="component" value="Unassembled WGS sequence"/>
</dbReference>
<dbReference type="SUPFAM" id="SSF46785">
    <property type="entry name" value="Winged helix' DNA-binding domain"/>
    <property type="match status" value="1"/>
</dbReference>
<dbReference type="GO" id="GO:0008541">
    <property type="term" value="C:proteasome regulatory particle, lid subcomplex"/>
    <property type="evidence" value="ECO:0007669"/>
    <property type="project" value="EnsemblFungi"/>
</dbReference>
<dbReference type="InterPro" id="IPR036390">
    <property type="entry name" value="WH_DNA-bd_sf"/>
</dbReference>
<comment type="similarity">
    <text evidence="1">Belongs to the proteasome subunit S9 family.</text>
</comment>
<dbReference type="Gene3D" id="1.25.40.570">
    <property type="match status" value="1"/>
</dbReference>
<dbReference type="FunCoup" id="A0A1D2VDQ1">
    <property type="interactions" value="1180"/>
</dbReference>
<dbReference type="InParanoid" id="A0A1D2VDQ1"/>
<dbReference type="RefSeq" id="XP_020046036.1">
    <property type="nucleotide sequence ID" value="XM_020188752.1"/>
</dbReference>
<protein>
    <submittedName>
        <fullName evidence="4">Essential, non-ATPase regulatory subunit of the 26S proteasome lid</fullName>
    </submittedName>
</protein>
<dbReference type="GO" id="GO:0043248">
    <property type="term" value="P:proteasome assembly"/>
    <property type="evidence" value="ECO:0007669"/>
    <property type="project" value="EnsemblFungi"/>
</dbReference>
<dbReference type="PROSITE" id="PS50250">
    <property type="entry name" value="PCI"/>
    <property type="match status" value="1"/>
</dbReference>
<evidence type="ECO:0000256" key="2">
    <source>
        <dbReference type="ARBA" id="ARBA00022942"/>
    </source>
</evidence>
<organism evidence="4 5">
    <name type="scientific">Ascoidea rubescens DSM 1968</name>
    <dbReference type="NCBI Taxonomy" id="1344418"/>
    <lineage>
        <taxon>Eukaryota</taxon>
        <taxon>Fungi</taxon>
        <taxon>Dikarya</taxon>
        <taxon>Ascomycota</taxon>
        <taxon>Saccharomycotina</taxon>
        <taxon>Saccharomycetes</taxon>
        <taxon>Ascoideaceae</taxon>
        <taxon>Ascoidea</taxon>
    </lineage>
</organism>
<sequence>MSSSIILQARQLVIDKNYNDAELLYHNILYSDGNNENKLSNDYSIQEKEESILDLGHLYKLTSNSEKLHSLILKSTEVLSIIAKSKISKIIRQLIDLFNFIPDSIDTQILSLKEAISWASKEKRSFLTQSLQLKLAQLYYKKFYFNDALNLTNSLSSHLRKLDDKNTLIEVQLLQSKIYYNLKNFSKSKASLTSARTSANSIYCSSKLQADLDCMSGILHCQDNDFETAFSYFYEAFENLNSLNWSKESESQIIKILKYILLTKIMLNKNDDIIQILSNKLITSSKSIQNNLKQFDAIKKISIAYNQKSLENFQKILNDNSNEFSNDYLIKSNFKTLYHQLLEQNLLKIIKPYSCIEISYISRLIKLDETFIESKLSQMILDNVFYGVLDQGNGWLYIYDENKIDKNYGSALQLIKEMSKSVNLLYEKATVLN</sequence>
<dbReference type="InterPro" id="IPR000717">
    <property type="entry name" value="PCI_dom"/>
</dbReference>
<evidence type="ECO:0000259" key="3">
    <source>
        <dbReference type="PROSITE" id="PS50250"/>
    </source>
</evidence>
<reference evidence="5" key="1">
    <citation type="submission" date="2016-05" db="EMBL/GenBank/DDBJ databases">
        <title>Comparative genomics of biotechnologically important yeasts.</title>
        <authorList>
            <consortium name="DOE Joint Genome Institute"/>
            <person name="Riley R."/>
            <person name="Haridas S."/>
            <person name="Wolfe K.H."/>
            <person name="Lopes M.R."/>
            <person name="Hittinger C.T."/>
            <person name="Goker M."/>
            <person name="Salamov A."/>
            <person name="Wisecaver J."/>
            <person name="Long T.M."/>
            <person name="Aerts A.L."/>
            <person name="Barry K."/>
            <person name="Choi C."/>
            <person name="Clum A."/>
            <person name="Coughlan A.Y."/>
            <person name="Deshpande S."/>
            <person name="Douglass A.P."/>
            <person name="Hanson S.J."/>
            <person name="Klenk H.-P."/>
            <person name="Labutti K."/>
            <person name="Lapidus A."/>
            <person name="Lindquist E."/>
            <person name="Lipzen A."/>
            <person name="Meier-Kolthoff J.P."/>
            <person name="Ohm R.A."/>
            <person name="Otillar R.P."/>
            <person name="Pangilinan J."/>
            <person name="Peng Y."/>
            <person name="Rokas A."/>
            <person name="Rosa C.A."/>
            <person name="Scheuner C."/>
            <person name="Sibirny A.A."/>
            <person name="Slot J.C."/>
            <person name="Stielow J.B."/>
            <person name="Sun H."/>
            <person name="Kurtzman C.P."/>
            <person name="Blackwell M."/>
            <person name="Grigoriev I.V."/>
            <person name="Jeffries T.W."/>
        </authorList>
    </citation>
    <scope>NUCLEOTIDE SEQUENCE [LARGE SCALE GENOMIC DNA]</scope>
    <source>
        <strain evidence="5">DSM 1968</strain>
    </source>
</reference>
<dbReference type="InterPro" id="IPR050871">
    <property type="entry name" value="26S_Proteasome/COP9_Components"/>
</dbReference>
<dbReference type="GeneID" id="30962388"/>
<dbReference type="AlphaFoldDB" id="A0A1D2VDQ1"/>
<evidence type="ECO:0000313" key="5">
    <source>
        <dbReference type="Proteomes" id="UP000095038"/>
    </source>
</evidence>
<dbReference type="Pfam" id="PF18055">
    <property type="entry name" value="RPN6_N"/>
    <property type="match status" value="1"/>
</dbReference>
<dbReference type="OrthoDB" id="1418352at2759"/>
<dbReference type="GO" id="GO:0005198">
    <property type="term" value="F:structural molecule activity"/>
    <property type="evidence" value="ECO:0007669"/>
    <property type="project" value="EnsemblFungi"/>
</dbReference>
<name>A0A1D2VDQ1_9ASCO</name>
<feature type="domain" description="PCI" evidence="3">
    <location>
        <begin position="232"/>
        <end position="403"/>
    </location>
</feature>
<accession>A0A1D2VDQ1</accession>
<dbReference type="GO" id="GO:0034515">
    <property type="term" value="C:proteasome storage granule"/>
    <property type="evidence" value="ECO:0007669"/>
    <property type="project" value="EnsemblFungi"/>
</dbReference>
<dbReference type="GO" id="GO:0043161">
    <property type="term" value="P:proteasome-mediated ubiquitin-dependent protein catabolic process"/>
    <property type="evidence" value="ECO:0007669"/>
    <property type="project" value="EnsemblFungi"/>
</dbReference>
<evidence type="ECO:0000313" key="4">
    <source>
        <dbReference type="EMBL" id="ODV59729.1"/>
    </source>
</evidence>
<gene>
    <name evidence="4" type="ORF">ASCRUDRAFT_111184</name>
</gene>
<evidence type="ECO:0000256" key="1">
    <source>
        <dbReference type="ARBA" id="ARBA00007454"/>
    </source>
</evidence>
<dbReference type="Pfam" id="PF01399">
    <property type="entry name" value="PCI"/>
    <property type="match status" value="1"/>
</dbReference>
<dbReference type="PANTHER" id="PTHR10678">
    <property type="entry name" value="26S PROTEASOME NON-ATPASE REGULATORY SUBUNIT 11/COP9 SIGNALOSOME COMPLEX SUBUNIT 2"/>
    <property type="match status" value="1"/>
</dbReference>
<proteinExistence type="inferred from homology"/>
<keyword evidence="2 4" id="KW-0647">Proteasome</keyword>
<keyword evidence="5" id="KW-1185">Reference proteome</keyword>
<dbReference type="EMBL" id="KV454485">
    <property type="protein sequence ID" value="ODV59729.1"/>
    <property type="molecule type" value="Genomic_DNA"/>
</dbReference>